<dbReference type="EMBL" id="NNSR01000070">
    <property type="protein sequence ID" value="PKD27429.1"/>
    <property type="molecule type" value="Genomic_DNA"/>
</dbReference>
<dbReference type="InterPro" id="IPR036869">
    <property type="entry name" value="J_dom_sf"/>
</dbReference>
<dbReference type="CDD" id="cd06257">
    <property type="entry name" value="DnaJ"/>
    <property type="match status" value="1"/>
</dbReference>
<protein>
    <submittedName>
        <fullName evidence="3">Small T antigen</fullName>
    </submittedName>
</protein>
<feature type="domain" description="J" evidence="2">
    <location>
        <begin position="1"/>
        <end position="58"/>
    </location>
</feature>
<dbReference type="Pfam" id="PF00226">
    <property type="entry name" value="DnaJ"/>
    <property type="match status" value="1"/>
</dbReference>
<comment type="caution">
    <text evidence="3">The sequence shown here is derived from an EMBL/GenBank/DDBJ whole genome shotgun (WGS) entry which is preliminary data.</text>
</comment>
<accession>A0A2N0UKB5</accession>
<evidence type="ECO:0000256" key="1">
    <source>
        <dbReference type="ARBA" id="ARBA00022705"/>
    </source>
</evidence>
<dbReference type="Proteomes" id="UP000233425">
    <property type="component" value="Unassembled WGS sequence"/>
</dbReference>
<organism evidence="3 4">
    <name type="scientific">Ruminococcus bromii</name>
    <dbReference type="NCBI Taxonomy" id="40518"/>
    <lineage>
        <taxon>Bacteria</taxon>
        <taxon>Bacillati</taxon>
        <taxon>Bacillota</taxon>
        <taxon>Clostridia</taxon>
        <taxon>Eubacteriales</taxon>
        <taxon>Oscillospiraceae</taxon>
        <taxon>Ruminococcus</taxon>
    </lineage>
</organism>
<proteinExistence type="predicted"/>
<dbReference type="RefSeq" id="WP_101029481.1">
    <property type="nucleotide sequence ID" value="NZ_CABMMZ010000070.1"/>
</dbReference>
<evidence type="ECO:0000313" key="3">
    <source>
        <dbReference type="EMBL" id="PKD27429.1"/>
    </source>
</evidence>
<dbReference type="InterPro" id="IPR001623">
    <property type="entry name" value="DnaJ_domain"/>
</dbReference>
<keyword evidence="1" id="KW-0235">DNA replication</keyword>
<evidence type="ECO:0000259" key="2">
    <source>
        <dbReference type="PROSITE" id="PS50076"/>
    </source>
</evidence>
<evidence type="ECO:0000313" key="4">
    <source>
        <dbReference type="Proteomes" id="UP000233425"/>
    </source>
</evidence>
<dbReference type="GO" id="GO:0006260">
    <property type="term" value="P:DNA replication"/>
    <property type="evidence" value="ECO:0007669"/>
    <property type="project" value="UniProtKB-KW"/>
</dbReference>
<dbReference type="PROSITE" id="PS50076">
    <property type="entry name" value="DNAJ_2"/>
    <property type="match status" value="1"/>
</dbReference>
<reference evidence="3" key="1">
    <citation type="journal article" date="2018" name="Environ. Microbiol.">
        <title>Sporulation capability and amylosome conservation among diverse human colonic and rumen isolates of the keystone starch-degrader Ruminococcus bromii.</title>
        <authorList>
            <person name="Mukhopadhya I."/>
            <person name="Morais S."/>
            <person name="Laverde-Gomez J."/>
            <person name="Sheridan P.O."/>
            <person name="Walker A.W."/>
            <person name="Kelly W."/>
            <person name="Klieve A.V."/>
            <person name="Ouwerkerk D."/>
            <person name="Duncan S.H."/>
            <person name="Louis P."/>
            <person name="Koropatkin N."/>
            <person name="Cockburn D."/>
            <person name="Kibler R."/>
            <person name="Cooper P.J."/>
            <person name="Sandoval C."/>
            <person name="Crost E."/>
            <person name="Juge N."/>
            <person name="Bayer E.A."/>
            <person name="Flint H.J."/>
        </authorList>
    </citation>
    <scope>NUCLEOTIDE SEQUENCE [LARGE SCALE GENOMIC DNA]</scope>
    <source>
        <strain evidence="3">ATCC 27255</strain>
    </source>
</reference>
<name>A0A2N0UKB5_9FIRM</name>
<gene>
    <name evidence="3" type="ORF">RBATCC27255_01533</name>
</gene>
<dbReference type="AlphaFoldDB" id="A0A2N0UKB5"/>
<sequence>MKYFTKCKTAEDLKKEYRKLAKQLHPDLGGDTEEFKVMQNEYEIMWERLKNIHTNSEGETYTKETTETPQEFINIINVLTSLSDIEVEICGTWLWVSGNTKAHKEMLKELKFRYAHKKQAWYYHTEPYRKRSKRELTLDEIRDMFGSEKYNQSENKTPTLHS</sequence>
<dbReference type="SUPFAM" id="SSF46565">
    <property type="entry name" value="Chaperone J-domain"/>
    <property type="match status" value="1"/>
</dbReference>
<keyword evidence="4" id="KW-1185">Reference proteome</keyword>
<dbReference type="Gene3D" id="1.10.287.110">
    <property type="entry name" value="DnaJ domain"/>
    <property type="match status" value="1"/>
</dbReference>